<dbReference type="AlphaFoldDB" id="A0A662Z422"/>
<dbReference type="PANTHER" id="PTHR30619:SF7">
    <property type="entry name" value="BETA-LACTAMASE DOMAIN PROTEIN"/>
    <property type="match status" value="1"/>
</dbReference>
<dbReference type="OrthoDB" id="9761531at2"/>
<dbReference type="Proteomes" id="UP000243605">
    <property type="component" value="Unassembled WGS sequence"/>
</dbReference>
<dbReference type="Pfam" id="PF00753">
    <property type="entry name" value="Lactamase_B"/>
    <property type="match status" value="1"/>
</dbReference>
<dbReference type="PROSITE" id="PS51257">
    <property type="entry name" value="PROKAR_LIPOPROTEIN"/>
    <property type="match status" value="1"/>
</dbReference>
<name>A0A662Z422_9STAP</name>
<organism evidence="2 3">
    <name type="scientific">Aliicoccus persicus</name>
    <dbReference type="NCBI Taxonomy" id="930138"/>
    <lineage>
        <taxon>Bacteria</taxon>
        <taxon>Bacillati</taxon>
        <taxon>Bacillota</taxon>
        <taxon>Bacilli</taxon>
        <taxon>Bacillales</taxon>
        <taxon>Staphylococcaceae</taxon>
        <taxon>Aliicoccus</taxon>
    </lineage>
</organism>
<dbReference type="InterPro" id="IPR036866">
    <property type="entry name" value="RibonucZ/Hydroxyglut_hydro"/>
</dbReference>
<dbReference type="InterPro" id="IPR001279">
    <property type="entry name" value="Metallo-B-lactamas"/>
</dbReference>
<dbReference type="Pfam" id="PF12836">
    <property type="entry name" value="HHH_3"/>
    <property type="match status" value="1"/>
</dbReference>
<dbReference type="PANTHER" id="PTHR30619">
    <property type="entry name" value="DNA INTERNALIZATION/COMPETENCE PROTEIN COMEC/REC2"/>
    <property type="match status" value="1"/>
</dbReference>
<feature type="domain" description="Metallo-beta-lactamase" evidence="1">
    <location>
        <begin position="62"/>
        <end position="253"/>
    </location>
</feature>
<evidence type="ECO:0000313" key="2">
    <source>
        <dbReference type="EMBL" id="SEV97048.1"/>
    </source>
</evidence>
<keyword evidence="3" id="KW-1185">Reference proteome</keyword>
<gene>
    <name evidence="2" type="ORF">SAMN05192557_1068</name>
</gene>
<dbReference type="InterPro" id="IPR052159">
    <property type="entry name" value="Competence_DNA_uptake"/>
</dbReference>
<dbReference type="RefSeq" id="WP_091474597.1">
    <property type="nucleotide sequence ID" value="NZ_FOIT01000002.1"/>
</dbReference>
<dbReference type="EMBL" id="FOIT01000002">
    <property type="protein sequence ID" value="SEV97048.1"/>
    <property type="molecule type" value="Genomic_DNA"/>
</dbReference>
<dbReference type="SUPFAM" id="SSF81585">
    <property type="entry name" value="PsbU/PolX domain-like"/>
    <property type="match status" value="1"/>
</dbReference>
<dbReference type="SMART" id="SM00849">
    <property type="entry name" value="Lactamase_B"/>
    <property type="match status" value="1"/>
</dbReference>
<reference evidence="2 3" key="1">
    <citation type="submission" date="2016-10" db="EMBL/GenBank/DDBJ databases">
        <authorList>
            <person name="Varghese N."/>
            <person name="Submissions S."/>
        </authorList>
    </citation>
    <scope>NUCLEOTIDE SEQUENCE [LARGE SCALE GENOMIC DNA]</scope>
    <source>
        <strain evidence="2 3">IBRC-M10081</strain>
    </source>
</reference>
<dbReference type="GO" id="GO:0016787">
    <property type="term" value="F:hydrolase activity"/>
    <property type="evidence" value="ECO:0007669"/>
    <property type="project" value="UniProtKB-KW"/>
</dbReference>
<accession>A0A662Z422</accession>
<dbReference type="SUPFAM" id="SSF56281">
    <property type="entry name" value="Metallo-hydrolase/oxidoreductase"/>
    <property type="match status" value="1"/>
</dbReference>
<proteinExistence type="predicted"/>
<dbReference type="InterPro" id="IPR035681">
    <property type="entry name" value="ComA-like_MBL"/>
</dbReference>
<dbReference type="CDD" id="cd07731">
    <property type="entry name" value="ComA-like_MBL-fold"/>
    <property type="match status" value="1"/>
</dbReference>
<protein>
    <submittedName>
        <fullName evidence="2">Metal-dependent hydrolase, beta-lactamase superfamily II</fullName>
    </submittedName>
</protein>
<dbReference type="Gene3D" id="3.60.15.10">
    <property type="entry name" value="Ribonuclease Z/Hydroxyacylglutathione hydrolase-like"/>
    <property type="match status" value="1"/>
</dbReference>
<evidence type="ECO:0000259" key="1">
    <source>
        <dbReference type="SMART" id="SM00849"/>
    </source>
</evidence>
<keyword evidence="2" id="KW-0378">Hydrolase</keyword>
<evidence type="ECO:0000313" key="3">
    <source>
        <dbReference type="Proteomes" id="UP000243605"/>
    </source>
</evidence>
<sequence>MKLFLGLFLSTFLLVGCNDFEIITDIQGDNEGTEEELKTTEEVLSSTDTEGKLIVHFIDVGQGDAILIETGNYAAVIDTGDYRGDEVVPYLKEHGIDALNLAVVTHPHADHIGQLDTLMYNIDVEEVWMNGHQHDTQTFERAIDAILDSDAYYDEPRAGDTYELGDALITVLHPTSLSGDLNNDSIVLKVDFGEVSFLFTGDAESAAEFEMVNSGYDLSADILKIGHHGSDTSSTASFLDQVNPDVAVYMAGIDNSYGHPHASALSRIESVGSDIYGTDIHGHVIVTTDGLTYEIHTIEDSAPTSASEEAPDPEIEEVVSTSDEDVEDVFETPASCETWQVAINSASLLDLQRIHQIAEERAVLIVAAREIRNFSSYSDLTRVKGIGNVLAQEIEDQGIICFD</sequence>
<dbReference type="Gene3D" id="1.10.150.320">
    <property type="entry name" value="Photosystem II 12 kDa extrinsic protein"/>
    <property type="match status" value="1"/>
</dbReference>